<feature type="disulfide bond" evidence="1">
    <location>
        <begin position="243"/>
        <end position="252"/>
    </location>
</feature>
<feature type="disulfide bond" evidence="1">
    <location>
        <begin position="224"/>
        <end position="241"/>
    </location>
</feature>
<gene>
    <name evidence="3" type="ORF">GCK32_007558</name>
</gene>
<dbReference type="PROSITE" id="PS01186">
    <property type="entry name" value="EGF_2"/>
    <property type="match status" value="1"/>
</dbReference>
<comment type="caution">
    <text evidence="3">The sequence shown here is derived from an EMBL/GenBank/DDBJ whole genome shotgun (WGS) entry which is preliminary data.</text>
</comment>
<feature type="domain" description="EGF-like" evidence="2">
    <location>
        <begin position="215"/>
        <end position="253"/>
    </location>
</feature>
<evidence type="ECO:0000259" key="2">
    <source>
        <dbReference type="PROSITE" id="PS50026"/>
    </source>
</evidence>
<protein>
    <recommendedName>
        <fullName evidence="2">EGF-like domain-containing protein</fullName>
    </recommendedName>
</protein>
<proteinExistence type="predicted"/>
<dbReference type="PROSITE" id="PS50026">
    <property type="entry name" value="EGF_3"/>
    <property type="match status" value="1"/>
</dbReference>
<dbReference type="CDD" id="cd00054">
    <property type="entry name" value="EGF_CA"/>
    <property type="match status" value="1"/>
</dbReference>
<keyword evidence="1" id="KW-0245">EGF-like domain</keyword>
<evidence type="ECO:0000256" key="1">
    <source>
        <dbReference type="PROSITE-ProRule" id="PRU00076"/>
    </source>
</evidence>
<dbReference type="PROSITE" id="PS00022">
    <property type="entry name" value="EGF_1"/>
    <property type="match status" value="1"/>
</dbReference>
<dbReference type="EMBL" id="WIXE01009745">
    <property type="protein sequence ID" value="KAK5978181.1"/>
    <property type="molecule type" value="Genomic_DNA"/>
</dbReference>
<dbReference type="AlphaFoldDB" id="A0AAN8ILQ7"/>
<accession>A0AAN8ILQ7</accession>
<keyword evidence="1" id="KW-1015">Disulfide bond</keyword>
<evidence type="ECO:0000313" key="3">
    <source>
        <dbReference type="EMBL" id="KAK5978181.1"/>
    </source>
</evidence>
<comment type="caution">
    <text evidence="1">Lacks conserved residue(s) required for the propagation of feature annotation.</text>
</comment>
<reference evidence="3 4" key="1">
    <citation type="submission" date="2019-10" db="EMBL/GenBank/DDBJ databases">
        <title>Assembly and Annotation for the nematode Trichostrongylus colubriformis.</title>
        <authorList>
            <person name="Martin J."/>
        </authorList>
    </citation>
    <scope>NUCLEOTIDE SEQUENCE [LARGE SCALE GENOMIC DNA]</scope>
    <source>
        <strain evidence="3">G859</strain>
        <tissue evidence="3">Whole worm</tissue>
    </source>
</reference>
<organism evidence="3 4">
    <name type="scientific">Trichostrongylus colubriformis</name>
    <name type="common">Black scour worm</name>
    <dbReference type="NCBI Taxonomy" id="6319"/>
    <lineage>
        <taxon>Eukaryota</taxon>
        <taxon>Metazoa</taxon>
        <taxon>Ecdysozoa</taxon>
        <taxon>Nematoda</taxon>
        <taxon>Chromadorea</taxon>
        <taxon>Rhabditida</taxon>
        <taxon>Rhabditina</taxon>
        <taxon>Rhabditomorpha</taxon>
        <taxon>Strongyloidea</taxon>
        <taxon>Trichostrongylidae</taxon>
        <taxon>Trichostrongylus</taxon>
    </lineage>
</organism>
<dbReference type="InterPro" id="IPR000742">
    <property type="entry name" value="EGF"/>
</dbReference>
<sequence length="696" mass="75534">MPSDSLDLGDAKMIVTFESSSDKIIVPLEHTDKSNFFSGIATLKPDQFNVYVNMTYDVGKDVHVRMWIPRTDRKLKVQYVDLDMKQLSTGPDTVNGAAARVTIFGGTPGTNLSMDIRDCGGNEVKLYDAKQWQLVTDTGDAYFIPFFCADNSSTSAQCAAGTQNKYHVQYTSSDGLSEMRSFVCTKSTVESAANCRQTNSKGDFECSQSRSPFYRGPTGKLRDCSDKGHLIYDISKRSYICECDPGFTGESCEIGICPYSKASTEGVDVQYRTYTVIIGVDSDNYGLEGLLLGDASDMVSVEAEPSTIWRYQLILYCDNKIAVPVYIGGSYEEFNKAMKSNAFCTAPKRQPFDMVDVFQTAVNGLGRLVRGLIVFYTEKQADMQVNLERFISVSRNYRQEMYLIAVDETSGQLAYDDFTDLRAAVFATGGNILFVDSSPPGISVFSDMISSVTSLALLAPTQVGNAPVAVDPGATGYVFLSYRGANLAKVTRDDGTALTPLVVTGRYSAVYKLGGASKYVVSGINSYDYSASAVILNGIAPSFTIINERTDDEWTAFATPDYVTGPSIAFTLPSGWQVLSSTDANYRVSSRQACTFGYSAFSVFPAMSAGANFVTVTLSDGTTTVNRVVPVGVTSSMVCQNNGTAGVTSCSCTSDFTMPDCSRPICQNGELNTWGDVCDCYWNSAGGRLCGWKSTM</sequence>
<dbReference type="Gene3D" id="2.10.25.10">
    <property type="entry name" value="Laminin"/>
    <property type="match status" value="1"/>
</dbReference>
<dbReference type="SMART" id="SM00181">
    <property type="entry name" value="EGF"/>
    <property type="match status" value="2"/>
</dbReference>
<name>A0AAN8ILQ7_TRICO</name>
<keyword evidence="4" id="KW-1185">Reference proteome</keyword>
<dbReference type="Proteomes" id="UP001331761">
    <property type="component" value="Unassembled WGS sequence"/>
</dbReference>
<evidence type="ECO:0000313" key="4">
    <source>
        <dbReference type="Proteomes" id="UP001331761"/>
    </source>
</evidence>